<feature type="domain" description="DUF4283" evidence="1">
    <location>
        <begin position="36"/>
        <end position="96"/>
    </location>
</feature>
<keyword evidence="3" id="KW-1185">Reference proteome</keyword>
<dbReference type="Pfam" id="PF14111">
    <property type="entry name" value="DUF4283"/>
    <property type="match status" value="1"/>
</dbReference>
<dbReference type="EMBL" id="JANJYJ010000004">
    <property type="protein sequence ID" value="KAK3220028.1"/>
    <property type="molecule type" value="Genomic_DNA"/>
</dbReference>
<comment type="caution">
    <text evidence="2">The sequence shown here is derived from an EMBL/GenBank/DDBJ whole genome shotgun (WGS) entry which is preliminary data.</text>
</comment>
<dbReference type="AlphaFoldDB" id="A0AAE0E9E7"/>
<evidence type="ECO:0000313" key="3">
    <source>
        <dbReference type="Proteomes" id="UP001281410"/>
    </source>
</evidence>
<protein>
    <recommendedName>
        <fullName evidence="1">DUF4283 domain-containing protein</fullName>
    </recommendedName>
</protein>
<proteinExistence type="predicted"/>
<organism evidence="2 3">
    <name type="scientific">Dipteronia sinensis</name>
    <dbReference type="NCBI Taxonomy" id="43782"/>
    <lineage>
        <taxon>Eukaryota</taxon>
        <taxon>Viridiplantae</taxon>
        <taxon>Streptophyta</taxon>
        <taxon>Embryophyta</taxon>
        <taxon>Tracheophyta</taxon>
        <taxon>Spermatophyta</taxon>
        <taxon>Magnoliopsida</taxon>
        <taxon>eudicotyledons</taxon>
        <taxon>Gunneridae</taxon>
        <taxon>Pentapetalae</taxon>
        <taxon>rosids</taxon>
        <taxon>malvids</taxon>
        <taxon>Sapindales</taxon>
        <taxon>Sapindaceae</taxon>
        <taxon>Hippocastanoideae</taxon>
        <taxon>Acereae</taxon>
        <taxon>Dipteronia</taxon>
    </lineage>
</organism>
<name>A0AAE0E9E7_9ROSI</name>
<accession>A0AAE0E9E7</accession>
<dbReference type="Proteomes" id="UP001281410">
    <property type="component" value="Unassembled WGS sequence"/>
</dbReference>
<dbReference type="InterPro" id="IPR025558">
    <property type="entry name" value="DUF4283"/>
</dbReference>
<evidence type="ECO:0000313" key="2">
    <source>
        <dbReference type="EMBL" id="KAK3220028.1"/>
    </source>
</evidence>
<gene>
    <name evidence="2" type="ORF">Dsin_013998</name>
</gene>
<reference evidence="2" key="1">
    <citation type="journal article" date="2023" name="Plant J.">
        <title>Genome sequences and population genomics provide insights into the demographic history, inbreeding, and mutation load of two 'living fossil' tree species of Dipteronia.</title>
        <authorList>
            <person name="Feng Y."/>
            <person name="Comes H.P."/>
            <person name="Chen J."/>
            <person name="Zhu S."/>
            <person name="Lu R."/>
            <person name="Zhang X."/>
            <person name="Li P."/>
            <person name="Qiu J."/>
            <person name="Olsen K.M."/>
            <person name="Qiu Y."/>
        </authorList>
    </citation>
    <scope>NUCLEOTIDE SEQUENCE</scope>
    <source>
        <strain evidence="2">NBL</strain>
    </source>
</reference>
<evidence type="ECO:0000259" key="1">
    <source>
        <dbReference type="Pfam" id="PF14111"/>
    </source>
</evidence>
<sequence length="99" mass="11059">MSSEDIARLCANMTLLEKVRQLTAAVKIAGIQRMLLSLVGKILTNKLVNKEAFMGLVAKIWKVKAGLEIEATSTNIFTFYFNDVDDRSHVMDEGPWIGE</sequence>